<dbReference type="Pfam" id="PF00795">
    <property type="entry name" value="CN_hydrolase"/>
    <property type="match status" value="1"/>
</dbReference>
<name>A0A4Q4KI77_9FLAO</name>
<comment type="function">
    <text evidence="9">Catalyzes the phospholipid dependent N-acylation of the N-terminal cysteine of apolipoprotein, the last step in lipoprotein maturation.</text>
</comment>
<gene>
    <name evidence="9 11" type="primary">lnt</name>
    <name evidence="11" type="ORF">ERX46_12870</name>
</gene>
<evidence type="ECO:0000256" key="4">
    <source>
        <dbReference type="ARBA" id="ARBA00022679"/>
    </source>
</evidence>
<comment type="similarity">
    <text evidence="2 9">Belongs to the CN hydrolase family. Apolipoprotein N-acyltransferase subfamily.</text>
</comment>
<evidence type="ECO:0000256" key="9">
    <source>
        <dbReference type="HAMAP-Rule" id="MF_01148"/>
    </source>
</evidence>
<evidence type="ECO:0000256" key="7">
    <source>
        <dbReference type="ARBA" id="ARBA00023136"/>
    </source>
</evidence>
<dbReference type="Proteomes" id="UP000293952">
    <property type="component" value="Unassembled WGS sequence"/>
</dbReference>
<feature type="domain" description="CN hydrolase" evidence="10">
    <location>
        <begin position="225"/>
        <end position="495"/>
    </location>
</feature>
<evidence type="ECO:0000313" key="12">
    <source>
        <dbReference type="Proteomes" id="UP000293952"/>
    </source>
</evidence>
<keyword evidence="12" id="KW-1185">Reference proteome</keyword>
<evidence type="ECO:0000256" key="5">
    <source>
        <dbReference type="ARBA" id="ARBA00022692"/>
    </source>
</evidence>
<dbReference type="UniPathway" id="UPA00666"/>
<dbReference type="Gene3D" id="3.60.110.10">
    <property type="entry name" value="Carbon-nitrogen hydrolase"/>
    <property type="match status" value="1"/>
</dbReference>
<feature type="transmembrane region" description="Helical" evidence="9">
    <location>
        <begin position="59"/>
        <end position="78"/>
    </location>
</feature>
<protein>
    <recommendedName>
        <fullName evidence="9">Apolipoprotein N-acyltransferase</fullName>
        <shortName evidence="9">ALP N-acyltransferase</shortName>
        <ecNumber evidence="9">2.3.1.269</ecNumber>
    </recommendedName>
</protein>
<feature type="transmembrane region" description="Helical" evidence="9">
    <location>
        <begin position="154"/>
        <end position="176"/>
    </location>
</feature>
<reference evidence="11 12" key="1">
    <citation type="submission" date="2019-02" db="EMBL/GenBank/DDBJ databases">
        <title>Genome sequence of the sea-ice species Brumimicrobium glaciale.</title>
        <authorList>
            <person name="Bowman J.P."/>
        </authorList>
    </citation>
    <scope>NUCLEOTIDE SEQUENCE [LARGE SCALE GENOMIC DNA]</scope>
    <source>
        <strain evidence="11 12">IC156</strain>
    </source>
</reference>
<keyword evidence="5 9" id="KW-0812">Transmembrane</keyword>
<dbReference type="EMBL" id="SETE01000005">
    <property type="protein sequence ID" value="RYM32941.1"/>
    <property type="molecule type" value="Genomic_DNA"/>
</dbReference>
<dbReference type="AlphaFoldDB" id="A0A4Q4KI77"/>
<keyword evidence="4 9" id="KW-0808">Transferase</keyword>
<evidence type="ECO:0000256" key="8">
    <source>
        <dbReference type="ARBA" id="ARBA00023315"/>
    </source>
</evidence>
<keyword evidence="8 9" id="KW-0012">Acyltransferase</keyword>
<dbReference type="EC" id="2.3.1.269" evidence="9"/>
<dbReference type="NCBIfam" id="TIGR00546">
    <property type="entry name" value="lnt"/>
    <property type="match status" value="1"/>
</dbReference>
<accession>A0A4Q4KI77</accession>
<keyword evidence="3 9" id="KW-1003">Cell membrane</keyword>
<dbReference type="OrthoDB" id="9804277at2"/>
<comment type="caution">
    <text evidence="11">The sequence shown here is derived from an EMBL/GenBank/DDBJ whole genome shotgun (WGS) entry which is preliminary data.</text>
</comment>
<dbReference type="Pfam" id="PF20154">
    <property type="entry name" value="LNT_N"/>
    <property type="match status" value="1"/>
</dbReference>
<dbReference type="InterPro" id="IPR004563">
    <property type="entry name" value="Apolipo_AcylTrfase"/>
</dbReference>
<dbReference type="PANTHER" id="PTHR38686">
    <property type="entry name" value="APOLIPOPROTEIN N-ACYLTRANSFERASE"/>
    <property type="match status" value="1"/>
</dbReference>
<feature type="transmembrane region" description="Helical" evidence="9">
    <location>
        <begin position="196"/>
        <end position="215"/>
    </location>
</feature>
<dbReference type="InterPro" id="IPR045378">
    <property type="entry name" value="LNT_N"/>
</dbReference>
<organism evidence="11 12">
    <name type="scientific">Brumimicrobium glaciale</name>
    <dbReference type="NCBI Taxonomy" id="200475"/>
    <lineage>
        <taxon>Bacteria</taxon>
        <taxon>Pseudomonadati</taxon>
        <taxon>Bacteroidota</taxon>
        <taxon>Flavobacteriia</taxon>
        <taxon>Flavobacteriales</taxon>
        <taxon>Crocinitomicaceae</taxon>
        <taxon>Brumimicrobium</taxon>
    </lineage>
</organism>
<evidence type="ECO:0000256" key="2">
    <source>
        <dbReference type="ARBA" id="ARBA00010065"/>
    </source>
</evidence>
<dbReference type="InterPro" id="IPR003010">
    <property type="entry name" value="C-N_Hydrolase"/>
</dbReference>
<keyword evidence="7 9" id="KW-0472">Membrane</keyword>
<comment type="pathway">
    <text evidence="9">Protein modification; lipoprotein biosynthesis (N-acyl transfer).</text>
</comment>
<dbReference type="GO" id="GO:0016410">
    <property type="term" value="F:N-acyltransferase activity"/>
    <property type="evidence" value="ECO:0007669"/>
    <property type="project" value="UniProtKB-UniRule"/>
</dbReference>
<comment type="caution">
    <text evidence="9">Lacks conserved residue(s) required for the propagation of feature annotation.</text>
</comment>
<evidence type="ECO:0000256" key="6">
    <source>
        <dbReference type="ARBA" id="ARBA00022989"/>
    </source>
</evidence>
<proteinExistence type="inferred from homology"/>
<evidence type="ECO:0000256" key="1">
    <source>
        <dbReference type="ARBA" id="ARBA00004651"/>
    </source>
</evidence>
<evidence type="ECO:0000313" key="11">
    <source>
        <dbReference type="EMBL" id="RYM32941.1"/>
    </source>
</evidence>
<keyword evidence="11" id="KW-0449">Lipoprotein</keyword>
<keyword evidence="6 9" id="KW-1133">Transmembrane helix</keyword>
<feature type="transmembrane region" description="Helical" evidence="9">
    <location>
        <begin position="116"/>
        <end position="134"/>
    </location>
</feature>
<dbReference type="SUPFAM" id="SSF56317">
    <property type="entry name" value="Carbon-nitrogen hydrolase"/>
    <property type="match status" value="1"/>
</dbReference>
<dbReference type="PANTHER" id="PTHR38686:SF1">
    <property type="entry name" value="APOLIPOPROTEIN N-ACYLTRANSFERASE"/>
    <property type="match status" value="1"/>
</dbReference>
<comment type="subcellular location">
    <subcellularLocation>
        <location evidence="1 9">Cell membrane</location>
        <topology evidence="1 9">Multi-pass membrane protein</topology>
    </subcellularLocation>
</comment>
<dbReference type="RefSeq" id="WP_130094278.1">
    <property type="nucleotide sequence ID" value="NZ_SETE01000005.1"/>
</dbReference>
<comment type="catalytic activity">
    <reaction evidence="9">
        <text>N-terminal S-1,2-diacyl-sn-glyceryl-L-cysteinyl-[lipoprotein] + a glycerophospholipid = N-acyl-S-1,2-diacyl-sn-glyceryl-L-cysteinyl-[lipoprotein] + a 2-acyl-sn-glycero-3-phospholipid + H(+)</text>
        <dbReference type="Rhea" id="RHEA:48228"/>
        <dbReference type="Rhea" id="RHEA-COMP:14681"/>
        <dbReference type="Rhea" id="RHEA-COMP:14684"/>
        <dbReference type="ChEBI" id="CHEBI:15378"/>
        <dbReference type="ChEBI" id="CHEBI:136912"/>
        <dbReference type="ChEBI" id="CHEBI:140656"/>
        <dbReference type="ChEBI" id="CHEBI:140657"/>
        <dbReference type="ChEBI" id="CHEBI:140660"/>
        <dbReference type="EC" id="2.3.1.269"/>
    </reaction>
</comment>
<dbReference type="CDD" id="cd07571">
    <property type="entry name" value="ALP_N-acyl_transferase"/>
    <property type="match status" value="1"/>
</dbReference>
<feature type="transmembrane region" description="Helical" evidence="9">
    <location>
        <begin position="84"/>
        <end position="104"/>
    </location>
</feature>
<dbReference type="InterPro" id="IPR036526">
    <property type="entry name" value="C-N_Hydrolase_sf"/>
</dbReference>
<dbReference type="HAMAP" id="MF_01148">
    <property type="entry name" value="Lnt"/>
    <property type="match status" value="1"/>
</dbReference>
<evidence type="ECO:0000256" key="3">
    <source>
        <dbReference type="ARBA" id="ARBA00022475"/>
    </source>
</evidence>
<evidence type="ECO:0000259" key="10">
    <source>
        <dbReference type="PROSITE" id="PS50263"/>
    </source>
</evidence>
<dbReference type="GO" id="GO:0042158">
    <property type="term" value="P:lipoprotein biosynthetic process"/>
    <property type="evidence" value="ECO:0007669"/>
    <property type="project" value="UniProtKB-UniRule"/>
</dbReference>
<dbReference type="PROSITE" id="PS50263">
    <property type="entry name" value="CN_HYDROLASE"/>
    <property type="match status" value="1"/>
</dbReference>
<dbReference type="GO" id="GO:0005886">
    <property type="term" value="C:plasma membrane"/>
    <property type="evidence" value="ECO:0007669"/>
    <property type="project" value="UniProtKB-SubCell"/>
</dbReference>
<sequence>MKFSRLQRYLLSILSGLLMTISFPHTGSIFPLVFLAWVPLLLVEHNIYREKYRSSKVLIHAYLTFFIYNLGTTYWIYYSIGGEGGAILAYFLNGFIMALVFLLFHFTKKFVGQKEGYIGILFFWVGLEYIHYHWELSWPWINIGNTFAIVPEIVQWYAYTGILGGTLWILLVNLLVFKIASNILFKKESFKVQTPLVYLSIALIVIPSLLSFWSYSVYEETENPIEVVVTQPNVDPYNEKFNSELKQQLDKSIIKANELITPNTAVVLGPETAIAQGFDEAKYQESEAMNYLQETVDGWGNTALFTGASTYKVFDYKNSPAARGIPGTEFFYESYNTSVLISNNKPPSFVHKSELVLGVEKIPFSKWFPFLEKLSIQNGGTSGTLGVEKEPRVLNTNGFSFAPIICYESLYGGMVAEQCRKGAEVIFIITNDGWWENTAGHMQHASIARLRAVETGRYVVRSANTGISCVINQRGDIIKATEYWVQDAFRETVQLNGEPTFYVTYGDVIGRSFAFVSLLLITLTLVKYLRRFGTSV</sequence>